<dbReference type="EMBL" id="KV722386">
    <property type="protein sequence ID" value="OCH91377.1"/>
    <property type="molecule type" value="Genomic_DNA"/>
</dbReference>
<feature type="domain" description="Heterokaryon incompatibility" evidence="2">
    <location>
        <begin position="593"/>
        <end position="671"/>
    </location>
</feature>
<organism evidence="3 4">
    <name type="scientific">Obba rivulosa</name>
    <dbReference type="NCBI Taxonomy" id="1052685"/>
    <lineage>
        <taxon>Eukaryota</taxon>
        <taxon>Fungi</taxon>
        <taxon>Dikarya</taxon>
        <taxon>Basidiomycota</taxon>
        <taxon>Agaricomycotina</taxon>
        <taxon>Agaricomycetes</taxon>
        <taxon>Polyporales</taxon>
        <taxon>Gelatoporiaceae</taxon>
        <taxon>Obba</taxon>
    </lineage>
</organism>
<dbReference type="PANTHER" id="PTHR39596:SF2">
    <property type="entry name" value="HET DOMAIN PROTEIN (AFU_ORTHOLOGUE AFUA_1G17550)-RELATED"/>
    <property type="match status" value="1"/>
</dbReference>
<name>A0A8E2DLB3_9APHY</name>
<evidence type="ECO:0000313" key="3">
    <source>
        <dbReference type="EMBL" id="OCH91377.1"/>
    </source>
</evidence>
<reference evidence="3 4" key="1">
    <citation type="submission" date="2016-07" db="EMBL/GenBank/DDBJ databases">
        <title>Draft genome of the white-rot fungus Obba rivulosa 3A-2.</title>
        <authorList>
            <consortium name="DOE Joint Genome Institute"/>
            <person name="Miettinen O."/>
            <person name="Riley R."/>
            <person name="Acob R."/>
            <person name="Barry K."/>
            <person name="Cullen D."/>
            <person name="De Vries R."/>
            <person name="Hainaut M."/>
            <person name="Hatakka A."/>
            <person name="Henrissat B."/>
            <person name="Hilden K."/>
            <person name="Kuo R."/>
            <person name="Labutti K."/>
            <person name="Lipzen A."/>
            <person name="Makela M.R."/>
            <person name="Sandor L."/>
            <person name="Spatafora J.W."/>
            <person name="Grigoriev I.V."/>
            <person name="Hibbett D.S."/>
        </authorList>
    </citation>
    <scope>NUCLEOTIDE SEQUENCE [LARGE SCALE GENOMIC DNA]</scope>
    <source>
        <strain evidence="3 4">3A-2</strain>
    </source>
</reference>
<gene>
    <name evidence="3" type="ORF">OBBRIDRAFT_825367</name>
</gene>
<feature type="region of interest" description="Disordered" evidence="1">
    <location>
        <begin position="25"/>
        <end position="46"/>
    </location>
</feature>
<evidence type="ECO:0000256" key="1">
    <source>
        <dbReference type="SAM" id="MobiDB-lite"/>
    </source>
</evidence>
<dbReference type="InterPro" id="IPR010730">
    <property type="entry name" value="HET"/>
</dbReference>
<protein>
    <recommendedName>
        <fullName evidence="2">Heterokaryon incompatibility domain-containing protein</fullName>
    </recommendedName>
</protein>
<evidence type="ECO:0000313" key="4">
    <source>
        <dbReference type="Proteomes" id="UP000250043"/>
    </source>
</evidence>
<dbReference type="Pfam" id="PF06985">
    <property type="entry name" value="HET"/>
    <property type="match status" value="1"/>
</dbReference>
<accession>A0A8E2DLB3</accession>
<dbReference type="PANTHER" id="PTHR39596">
    <property type="match status" value="1"/>
</dbReference>
<feature type="compositionally biased region" description="Polar residues" evidence="1">
    <location>
        <begin position="29"/>
        <end position="46"/>
    </location>
</feature>
<keyword evidence="4" id="KW-1185">Reference proteome</keyword>
<proteinExistence type="predicted"/>
<dbReference type="AlphaFoldDB" id="A0A8E2DLB3"/>
<dbReference type="OrthoDB" id="2426273at2759"/>
<sequence>MYTSTPPDSRVTASKTDLPATELARADHQQTSFTNSEVSSQNADDPSTLLTEGMHAKVQDNNPEWTVWRLPFGDSDITSPSAQARISNGICDSDALPLAERDLSSNLMLLFPLLLSGRLSPQSATATEQMYGLLAMAGTSACLENAEAMLGQERMLEFFDTLFKMLLVIASELGLRSNIFHTASERHPFQNSPISYTPERLRLLVDALIVRRTQDLRKSMSAPEHSQSTADTAASTSSLVAIPAEVSESGNVHGSTIATEYTSDGVATTSSVMLASTSTSFIAQDAVWLGGKHDGYALTSLMKYQEYRYTEDQLNEFERSPCREYAALFQSAMIFGLLEAVTEQKIPESRLLRHTSSGDILVTTDNLPSILGEWQDRIEALKAADPNAHREWFERTYVVLLDASNVLQREVVYPGTSPLHFAGLHPDDVAKILYMIAAIGEALQLASAHFGLQLPPPAKPIDWVTIIIPVDNLRNNMATDGWCPFTIRSMLGSGSICVLSYASTRKPFVRDSVGGGSHASCTWTKCIANTIDTENYSNRHVVDTCNCSYSRPPLDTIVHTYASGQTPVITIGDGDSSDEALSIICTSATVTHYVAVSHVWADGLGSTTEEGIPMCQLRRLTTLTSQLVPGGAFWIDALCIPRDKDTRKRAIALMAQIYGEADVVLVIDSGIRSCSVSAALEDKLLRVLSSGWMQRLWTLQEGMLARKLVFEFADGLVTMQDLLPHTEVRGVTLNLLRASLSRMMETLLRRRDELVDSLIGLHKFRLDEVARLLFARTTSKPEDETLAIASLLDVDPAELVSLPPNKRMMMLLLKIRNLPPNIIMTGGPRLDEPGFRWAPQSLLSAGWDDATHDNDAICTPEGLLATYHCLVFPTTTFRDHEAWYLRKGSDDHCYAMESMNRPQMALMEGGITSEYTCNALLLQSNRSQIVQSAIAVFLDKQELNETNGNSRLKCAYVQLVLVSFRAKEEVERARTLGRNIVDIEATGRLEFCLV</sequence>
<evidence type="ECO:0000259" key="2">
    <source>
        <dbReference type="Pfam" id="PF06985"/>
    </source>
</evidence>
<dbReference type="Proteomes" id="UP000250043">
    <property type="component" value="Unassembled WGS sequence"/>
</dbReference>